<evidence type="ECO:0000313" key="1">
    <source>
        <dbReference type="EMBL" id="KKL89023.1"/>
    </source>
</evidence>
<dbReference type="AlphaFoldDB" id="A0A0F9FS66"/>
<comment type="caution">
    <text evidence="1">The sequence shown here is derived from an EMBL/GenBank/DDBJ whole genome shotgun (WGS) entry which is preliminary data.</text>
</comment>
<name>A0A0F9FS66_9ZZZZ</name>
<accession>A0A0F9FS66</accession>
<sequence length="91" mass="10330">MTDRKTSQPKYFILQAQIDEAESQCTEAGAIASNMYGNKNEVIYHTCRAAAFAMKATSLTLQRYPRDITDANDWLERAITQLELAQRKLSL</sequence>
<organism evidence="1">
    <name type="scientific">marine sediment metagenome</name>
    <dbReference type="NCBI Taxonomy" id="412755"/>
    <lineage>
        <taxon>unclassified sequences</taxon>
        <taxon>metagenomes</taxon>
        <taxon>ecological metagenomes</taxon>
    </lineage>
</organism>
<protein>
    <submittedName>
        <fullName evidence="1">Uncharacterized protein</fullName>
    </submittedName>
</protein>
<dbReference type="EMBL" id="LAZR01020399">
    <property type="protein sequence ID" value="KKL89023.1"/>
    <property type="molecule type" value="Genomic_DNA"/>
</dbReference>
<proteinExistence type="predicted"/>
<gene>
    <name evidence="1" type="ORF">LCGC14_1918820</name>
</gene>
<reference evidence="1" key="1">
    <citation type="journal article" date="2015" name="Nature">
        <title>Complex archaea that bridge the gap between prokaryotes and eukaryotes.</title>
        <authorList>
            <person name="Spang A."/>
            <person name="Saw J.H."/>
            <person name="Jorgensen S.L."/>
            <person name="Zaremba-Niedzwiedzka K."/>
            <person name="Martijn J."/>
            <person name="Lind A.E."/>
            <person name="van Eijk R."/>
            <person name="Schleper C."/>
            <person name="Guy L."/>
            <person name="Ettema T.J."/>
        </authorList>
    </citation>
    <scope>NUCLEOTIDE SEQUENCE</scope>
</reference>